<dbReference type="InterPro" id="IPR004843">
    <property type="entry name" value="Calcineurin-like_PHP"/>
</dbReference>
<dbReference type="AlphaFoldDB" id="A0A7S1T6Y3"/>
<evidence type="ECO:0000313" key="4">
    <source>
        <dbReference type="EMBL" id="CAD9223809.1"/>
    </source>
</evidence>
<keyword evidence="2" id="KW-0378">Hydrolase</keyword>
<reference evidence="4" key="1">
    <citation type="submission" date="2021-01" db="EMBL/GenBank/DDBJ databases">
        <authorList>
            <person name="Corre E."/>
            <person name="Pelletier E."/>
            <person name="Niang G."/>
            <person name="Scheremetjew M."/>
            <person name="Finn R."/>
            <person name="Kale V."/>
            <person name="Holt S."/>
            <person name="Cochrane G."/>
            <person name="Meng A."/>
            <person name="Brown T."/>
            <person name="Cohen L."/>
        </authorList>
    </citation>
    <scope>NUCLEOTIDE SEQUENCE</scope>
    <source>
        <strain evidence="4">SAG 36.94</strain>
    </source>
</reference>
<evidence type="ECO:0000256" key="2">
    <source>
        <dbReference type="ARBA" id="ARBA00022801"/>
    </source>
</evidence>
<gene>
    <name evidence="4" type="ORF">CCAE0312_LOCUS823</name>
</gene>
<dbReference type="Pfam" id="PF00149">
    <property type="entry name" value="Metallophos"/>
    <property type="match status" value="1"/>
</dbReference>
<keyword evidence="1" id="KW-0732">Signal</keyword>
<evidence type="ECO:0000259" key="3">
    <source>
        <dbReference type="Pfam" id="PF00149"/>
    </source>
</evidence>
<proteinExistence type="predicted"/>
<dbReference type="InterPro" id="IPR029052">
    <property type="entry name" value="Metallo-depent_PP-like"/>
</dbReference>
<dbReference type="GO" id="GO:0016787">
    <property type="term" value="F:hydrolase activity"/>
    <property type="evidence" value="ECO:0007669"/>
    <property type="project" value="UniProtKB-KW"/>
</dbReference>
<sequence length="367" mass="41958">MALLVGLGLGWWVEYSGEGRGSSFYNAATSADCDKNLGRRWLFFFQRYFTRQMCTAHDGPESWSGIEVAGSELRFFVIGDWGRDGWCCQTDVGYEMARAAEVVKPAFLLNVGDNFYQTGVASVDDEQWQTSWRGVYLDNYKSMETIPWLTVLGNHDYGRGDPTPQLQYAKREARWVLPDRQYTKLFHLPGGATVLFAFIDTTPTFYNYSKSLMKLFNVSYEQSRRNMEWLDQTLTDSNDDWKVVVSHHPILTRGSHSGEEKEGFDYLYEVLRPVLLKHKVAVLFSGHDHDMQHLDDGELQYVISGAGSQVRDLSDKLARASKAGRFGVGRQGFAICDIVGDLMHLQFVDYRGTMIYATNMTRTPWKR</sequence>
<dbReference type="PANTHER" id="PTHR10161">
    <property type="entry name" value="TARTRATE-RESISTANT ACID PHOSPHATASE TYPE 5"/>
    <property type="match status" value="1"/>
</dbReference>
<dbReference type="InterPro" id="IPR051558">
    <property type="entry name" value="Metallophosphoesterase_PAP"/>
</dbReference>
<dbReference type="SUPFAM" id="SSF56300">
    <property type="entry name" value="Metallo-dependent phosphatases"/>
    <property type="match status" value="1"/>
</dbReference>
<dbReference type="PANTHER" id="PTHR10161:SF14">
    <property type="entry name" value="TARTRATE-RESISTANT ACID PHOSPHATASE TYPE 5"/>
    <property type="match status" value="1"/>
</dbReference>
<name>A0A7S1T6Y3_9RHOD</name>
<organism evidence="4">
    <name type="scientific">Compsopogon caeruleus</name>
    <dbReference type="NCBI Taxonomy" id="31354"/>
    <lineage>
        <taxon>Eukaryota</taxon>
        <taxon>Rhodophyta</taxon>
        <taxon>Compsopogonophyceae</taxon>
        <taxon>Compsopogonales</taxon>
        <taxon>Compsopogonaceae</taxon>
        <taxon>Compsopogon</taxon>
    </lineage>
</organism>
<accession>A0A7S1T6Y3</accession>
<protein>
    <recommendedName>
        <fullName evidence="3">Calcineurin-like phosphoesterase domain-containing protein</fullName>
    </recommendedName>
</protein>
<dbReference type="Gene3D" id="3.60.21.10">
    <property type="match status" value="1"/>
</dbReference>
<evidence type="ECO:0000256" key="1">
    <source>
        <dbReference type="ARBA" id="ARBA00022729"/>
    </source>
</evidence>
<dbReference type="EMBL" id="HBGH01001612">
    <property type="protein sequence ID" value="CAD9223809.1"/>
    <property type="molecule type" value="Transcribed_RNA"/>
</dbReference>
<feature type="domain" description="Calcineurin-like phosphoesterase" evidence="3">
    <location>
        <begin position="73"/>
        <end position="290"/>
    </location>
</feature>